<evidence type="ECO:0000259" key="1">
    <source>
        <dbReference type="PROSITE" id="PS51186"/>
    </source>
</evidence>
<keyword evidence="2" id="KW-0808">Transferase</keyword>
<dbReference type="Gene3D" id="3.40.630.30">
    <property type="match status" value="1"/>
</dbReference>
<dbReference type="Pfam" id="PF13527">
    <property type="entry name" value="Acetyltransf_9"/>
    <property type="match status" value="1"/>
</dbReference>
<dbReference type="OrthoDB" id="299799at2157"/>
<dbReference type="RefSeq" id="WP_179169788.1">
    <property type="nucleotide sequence ID" value="NZ_CP058529.1"/>
</dbReference>
<gene>
    <name evidence="2" type="ORF">HUG10_11910</name>
</gene>
<feature type="domain" description="N-acetyltransferase" evidence="1">
    <location>
        <begin position="11"/>
        <end position="163"/>
    </location>
</feature>
<dbReference type="GeneID" id="56029549"/>
<organism evidence="2 3">
    <name type="scientific">Halorarum halophilum</name>
    <dbReference type="NCBI Taxonomy" id="2743090"/>
    <lineage>
        <taxon>Archaea</taxon>
        <taxon>Methanobacteriati</taxon>
        <taxon>Methanobacteriota</taxon>
        <taxon>Stenosarchaea group</taxon>
        <taxon>Halobacteria</taxon>
        <taxon>Halobacteriales</taxon>
        <taxon>Haloferacaceae</taxon>
        <taxon>Halorarum</taxon>
    </lineage>
</organism>
<dbReference type="InterPro" id="IPR016181">
    <property type="entry name" value="Acyl_CoA_acyltransferase"/>
</dbReference>
<dbReference type="Proteomes" id="UP000509750">
    <property type="component" value="Chromosome"/>
</dbReference>
<sequence length="374" mass="42909">MTASVEERNDYDVRSYRPDDRDGFLSLYERVWGRTKGADWFEWRFEENPYATDVEMVVAERDGDLVGAEPLLPLPLQFGDRDLFAYQPVDWIVDPDHRRRGLFTRMTERLIDRYSARADLLFNFPSEMLLPGLRKFDWRVVGPFPQAYRMQNPSAVVTQKKETSDLPGSTVVAGVTEPLLHGWLRVRDRLRGSVDDFTVERHESVPVAELATLTADARPDRISVPRDRAFYEWRFDNPRWETTTYLARRDGDPVAAVVAATEHLDGYTCTQLLDVQPMREGERESDAIAALLADLVRDYRDVDLLKASSSVHEEVLRARGFLRDDAFPLSRVATRTTQVVRPLAADGDPKWHVDGRDLTDPDAWRLALADLDVE</sequence>
<dbReference type="KEGG" id="halg:HUG10_11910"/>
<dbReference type="EMBL" id="CP058529">
    <property type="protein sequence ID" value="QLG28213.1"/>
    <property type="molecule type" value="Genomic_DNA"/>
</dbReference>
<dbReference type="SUPFAM" id="SSF55729">
    <property type="entry name" value="Acyl-CoA N-acyltransferases (Nat)"/>
    <property type="match status" value="1"/>
</dbReference>
<dbReference type="AlphaFoldDB" id="A0A7D5H0V5"/>
<name>A0A7D5H0V5_9EURY</name>
<keyword evidence="3" id="KW-1185">Reference proteome</keyword>
<evidence type="ECO:0000313" key="2">
    <source>
        <dbReference type="EMBL" id="QLG28213.1"/>
    </source>
</evidence>
<evidence type="ECO:0000313" key="3">
    <source>
        <dbReference type="Proteomes" id="UP000509750"/>
    </source>
</evidence>
<protein>
    <submittedName>
        <fullName evidence="2">GNAT family N-acetyltransferase</fullName>
    </submittedName>
</protein>
<accession>A0A7D5H0V5</accession>
<dbReference type="PROSITE" id="PS51186">
    <property type="entry name" value="GNAT"/>
    <property type="match status" value="1"/>
</dbReference>
<reference evidence="2 3" key="1">
    <citation type="submission" date="2020-07" db="EMBL/GenBank/DDBJ databases">
        <title>Gai3-2, isolated from salt lake.</title>
        <authorList>
            <person name="Cui H."/>
            <person name="Shi X."/>
        </authorList>
    </citation>
    <scope>NUCLEOTIDE SEQUENCE [LARGE SCALE GENOMIC DNA]</scope>
    <source>
        <strain evidence="2 3">Gai3-2</strain>
    </source>
</reference>
<dbReference type="InterPro" id="IPR000182">
    <property type="entry name" value="GNAT_dom"/>
</dbReference>
<proteinExistence type="predicted"/>
<dbReference type="GO" id="GO:0016747">
    <property type="term" value="F:acyltransferase activity, transferring groups other than amino-acyl groups"/>
    <property type="evidence" value="ECO:0007669"/>
    <property type="project" value="InterPro"/>
</dbReference>